<gene>
    <name evidence="1" type="ORF">CCMSSC00406_0008678</name>
</gene>
<proteinExistence type="predicted"/>
<reference evidence="1 2" key="1">
    <citation type="journal article" date="2021" name="Appl. Environ. Microbiol.">
        <title>Genetic linkage and physical mapping for an oyster mushroom Pleurotus cornucopiae and QTL analysis for the trait cap color.</title>
        <authorList>
            <person name="Zhang Y."/>
            <person name="Gao W."/>
            <person name="Sonnenberg A."/>
            <person name="Chen Q."/>
            <person name="Zhang J."/>
            <person name="Huang C."/>
        </authorList>
    </citation>
    <scope>NUCLEOTIDE SEQUENCE [LARGE SCALE GENOMIC DNA]</scope>
    <source>
        <strain evidence="1">CCMSSC00406</strain>
    </source>
</reference>
<organism evidence="1 2">
    <name type="scientific">Pleurotus cornucopiae</name>
    <name type="common">Cornucopia mushroom</name>
    <dbReference type="NCBI Taxonomy" id="5321"/>
    <lineage>
        <taxon>Eukaryota</taxon>
        <taxon>Fungi</taxon>
        <taxon>Dikarya</taxon>
        <taxon>Basidiomycota</taxon>
        <taxon>Agaricomycotina</taxon>
        <taxon>Agaricomycetes</taxon>
        <taxon>Agaricomycetidae</taxon>
        <taxon>Agaricales</taxon>
        <taxon>Pleurotineae</taxon>
        <taxon>Pleurotaceae</taxon>
        <taxon>Pleurotus</taxon>
    </lineage>
</organism>
<keyword evidence="2" id="KW-1185">Reference proteome</keyword>
<protein>
    <submittedName>
        <fullName evidence="1">Uncharacterized protein</fullName>
    </submittedName>
</protein>
<evidence type="ECO:0000313" key="1">
    <source>
        <dbReference type="EMBL" id="KAG9227856.1"/>
    </source>
</evidence>
<dbReference type="EMBL" id="WQMT02000001">
    <property type="protein sequence ID" value="KAG9227856.1"/>
    <property type="molecule type" value="Genomic_DNA"/>
</dbReference>
<comment type="caution">
    <text evidence="1">The sequence shown here is derived from an EMBL/GenBank/DDBJ whole genome shotgun (WGS) entry which is preliminary data.</text>
</comment>
<sequence>MIQSALTVEAPYPENLRTEHDNFELDLDQFEAKWCSENDVVFITDRLSGLIHALDWIHLQNPHFNIIGWFSKQMETAWRMCDENREDADLGQFFTMSENDDDPELVEFVLKLIDGFTELDTRRQRTTALEEHSLDHLELFGQQVQAGTYAALQRNSATTRDYSRMVPNPVTITMNVNGKPARALIDSGSLGDFISTNLVEQLGLKKIQLKNPLAVQLAVQGSRSKINYGCRAKISYQNIAEERYFDVINLLNYDMILGTPWLYQHQISFGINPVNVVVGSASSLPLKGAGVSTLSSRAMSLHEGNLEKVRQELRDYAEPLCKMAEETPLPPLRAINHTIPLIDKTKVYHWRPSRCPEPLREQWNAKRAAYVRTGRWKVSAVGSPVPMLLIYKPGTSLLRCVTDLRERNANTRKMSSPLPLIEGICRDVARALYWSLMDGQNAYEQIRIIPEHVHRTAMTTPDGTMLSEVLQQGDCNGPATYQALMNHLFAPYIGVFMYIYLDDIIIFSNTLEDHVRHVKLILDILKREKLYLSTKKLFFLCEEMKILGRIIDKDGIRMDPHKVDAVSKWKTPTNRNLLRGFLGAVGYLADDIARVHVPMGILSSLTGDTVPFRWEHTHQRAFEEVKRLVELARNHHRKPLRYGKNEPPIWMVTDGCVTGIAGVVSQGTDWKSADIAAFYSAKLNPAQQNYAVHEIEMLAGVETMLRHRDILQGVKFQWLTDHKGLIHLLSQKNLTGRQARWLEKVSEFDFTPVYIAGSENVLSDALSRMYSNNTPGAERARSKYTYHDLADDEDESGQPTQATSSTGVGREMTAMSLDVHAPRYNLRTNRKLTEKGALLAGYTPELPPVMEEGSVRKPACKWKKGGALGEKQNLAQTHESTEEFASAEQPDVEARPETNKTPNIGGQDDSVAPPTLIHVVAESPQGVNLEEVLRFRYLEDPLFKAIVDKPKDFRNFKVSDGLIYLNEKERTVLCIPRITHEGRNLREIVIAEAHSLLAHLSTNKTVDYLRDSVWWKDIVSDTRHYCESCVTCKRSKPNNQKPYGMLNPLPVAAHRWEAIGIDFVGPLPESSNRDATYDSITVVIDLLTAMVHLVPSRTTYTAKNVAELVFSEVYKLHGLPKQIISDRDVLFTSHFWQHLHRLIGSRLNMSSAYHPESDGSTERANRTLTTMIRQCVHPNQKDWVSKLPAIEFAINLSRSESTGFAPFFLNSECMPRPFIWDSPRSTEFPGVRVFAQRLKHAVIPSPFATNDLVYISTKNITFLKGLARKFVPKYIGPYKITKDFNNNTYQVELPPRLRQRGVHNAFHVSLLRVHVPSDDQLFPGRLDNQVAEDEGAAEPEWAVNRILSHQGSKAKALFKVEWTSGDITWLPYHQVSHLQALETYLEAVGVSSIRDLPAGTELPPSDDPQIFDSSITLTISPPATIKTRPSRHRHLSSRKYRRSLRSPGQAHSSITMPQSFLHHTRSDPSSVTQIDPATSFATVYSLDQISEYICFDRTLRQGRITANDPAPGGYYEFTRVYNLKPNVLTKFSVFNESGAIVLHGPQHGLQAVIPDGTLDPTSAQNCAMAKPIPKNKPYAKPAAHVTHAAAPAVAESLQSITLTPQRRELLEDLFFEKLEREKRTKQRIADSIAQRQSNKAKKRAEKLAAQRERLRNERAPAAPATGSSHQVEPAVASSSRMIIDNIDTPTTPQDAD</sequence>
<accession>A0ACB7JEW8</accession>
<dbReference type="Proteomes" id="UP000824881">
    <property type="component" value="Unassembled WGS sequence"/>
</dbReference>
<evidence type="ECO:0000313" key="2">
    <source>
        <dbReference type="Proteomes" id="UP000824881"/>
    </source>
</evidence>
<name>A0ACB7JEW8_PLECO</name>